<dbReference type="CDD" id="cd11378">
    <property type="entry name" value="DUF296"/>
    <property type="match status" value="1"/>
</dbReference>
<dbReference type="PANTHER" id="PTHR34988">
    <property type="entry name" value="PROTEIN, PUTATIVE-RELATED"/>
    <property type="match status" value="1"/>
</dbReference>
<dbReference type="Gene3D" id="3.30.1330.80">
    <property type="entry name" value="Hypothetical protein, similar to alpha- acetolactate decarboxylase, domain 2"/>
    <property type="match status" value="1"/>
</dbReference>
<keyword evidence="1" id="KW-0732">Signal</keyword>
<dbReference type="PROSITE" id="PS51742">
    <property type="entry name" value="PPC"/>
    <property type="match status" value="1"/>
</dbReference>
<accession>A0A419XB75</accession>
<dbReference type="PROSITE" id="PS51257">
    <property type="entry name" value="PROKAR_LIPOPROTEIN"/>
    <property type="match status" value="1"/>
</dbReference>
<feature type="chain" id="PRO_5019244521" description="PPC domain-containing protein" evidence="1">
    <location>
        <begin position="24"/>
        <end position="156"/>
    </location>
</feature>
<keyword evidence="4" id="KW-1185">Reference proteome</keyword>
<feature type="domain" description="PPC" evidence="2">
    <location>
        <begin position="21"/>
        <end position="154"/>
    </location>
</feature>
<name>A0A419XB75_9BACT</name>
<feature type="signal peptide" evidence="1">
    <location>
        <begin position="1"/>
        <end position="23"/>
    </location>
</feature>
<dbReference type="SUPFAM" id="SSF117856">
    <property type="entry name" value="AF0104/ALDC/Ptd012-like"/>
    <property type="match status" value="1"/>
</dbReference>
<proteinExistence type="predicted"/>
<organism evidence="3 4">
    <name type="scientific">Marinifilum flexuosum</name>
    <dbReference type="NCBI Taxonomy" id="1117708"/>
    <lineage>
        <taxon>Bacteria</taxon>
        <taxon>Pseudomonadati</taxon>
        <taxon>Bacteroidota</taxon>
        <taxon>Bacteroidia</taxon>
        <taxon>Marinilabiliales</taxon>
        <taxon>Marinifilaceae</taxon>
    </lineage>
</organism>
<dbReference type="RefSeq" id="WP_120239571.1">
    <property type="nucleotide sequence ID" value="NZ_RAPQ01000008.1"/>
</dbReference>
<gene>
    <name evidence="3" type="ORF">BXY64_1859</name>
</gene>
<reference evidence="3 4" key="1">
    <citation type="submission" date="2018-09" db="EMBL/GenBank/DDBJ databases">
        <title>Genomic Encyclopedia of Archaeal and Bacterial Type Strains, Phase II (KMG-II): from individual species to whole genera.</title>
        <authorList>
            <person name="Goeker M."/>
        </authorList>
    </citation>
    <scope>NUCLEOTIDE SEQUENCE [LARGE SCALE GENOMIC DNA]</scope>
    <source>
        <strain evidence="3 4">DSM 21950</strain>
    </source>
</reference>
<comment type="caution">
    <text evidence="3">The sequence shown here is derived from an EMBL/GenBank/DDBJ whole genome shotgun (WGS) entry which is preliminary data.</text>
</comment>
<evidence type="ECO:0000313" key="4">
    <source>
        <dbReference type="Proteomes" id="UP000284531"/>
    </source>
</evidence>
<evidence type="ECO:0000256" key="1">
    <source>
        <dbReference type="SAM" id="SignalP"/>
    </source>
</evidence>
<dbReference type="PANTHER" id="PTHR34988:SF1">
    <property type="entry name" value="DNA-BINDING PROTEIN"/>
    <property type="match status" value="1"/>
</dbReference>
<sequence>MLKLYSTLVLVAFIALFSCQQNHVESYALRLKPGMDLKQEMAQFVKNKQLQSASISTCVGSLRELNIRPANQKELLHLKGHFEIVSLTGTFADKGEHNHIHISVSDSTGYTIGGHLVDGNLIYTTAEIVLLNNSNIEFTREKDPETTFYELKVKEN</sequence>
<dbReference type="EMBL" id="RAPQ01000008">
    <property type="protein sequence ID" value="RKE04830.1"/>
    <property type="molecule type" value="Genomic_DNA"/>
</dbReference>
<dbReference type="InterPro" id="IPR005175">
    <property type="entry name" value="PPC_dom"/>
</dbReference>
<dbReference type="Pfam" id="PF03479">
    <property type="entry name" value="PCC"/>
    <property type="match status" value="1"/>
</dbReference>
<dbReference type="OrthoDB" id="552202at2"/>
<evidence type="ECO:0000313" key="3">
    <source>
        <dbReference type="EMBL" id="RKE04830.1"/>
    </source>
</evidence>
<dbReference type="Proteomes" id="UP000284531">
    <property type="component" value="Unassembled WGS sequence"/>
</dbReference>
<protein>
    <recommendedName>
        <fullName evidence="2">PPC domain-containing protein</fullName>
    </recommendedName>
</protein>
<dbReference type="AlphaFoldDB" id="A0A419XB75"/>
<evidence type="ECO:0000259" key="2">
    <source>
        <dbReference type="PROSITE" id="PS51742"/>
    </source>
</evidence>